<gene>
    <name evidence="2" type="ORF">KDK_23750</name>
</gene>
<protein>
    <recommendedName>
        <fullName evidence="4">Preprotein translocase SecA</fullName>
    </recommendedName>
</protein>
<dbReference type="Proteomes" id="UP000287188">
    <property type="component" value="Unassembled WGS sequence"/>
</dbReference>
<evidence type="ECO:0000313" key="2">
    <source>
        <dbReference type="EMBL" id="GCE18575.1"/>
    </source>
</evidence>
<evidence type="ECO:0000313" key="3">
    <source>
        <dbReference type="Proteomes" id="UP000287188"/>
    </source>
</evidence>
<dbReference type="EMBL" id="BIFS01000001">
    <property type="protein sequence ID" value="GCE18575.1"/>
    <property type="molecule type" value="Genomic_DNA"/>
</dbReference>
<keyword evidence="3" id="KW-1185">Reference proteome</keyword>
<dbReference type="SUPFAM" id="SSF103642">
    <property type="entry name" value="Sec-C motif"/>
    <property type="match status" value="1"/>
</dbReference>
<organism evidence="2 3">
    <name type="scientific">Dictyobacter kobayashii</name>
    <dbReference type="NCBI Taxonomy" id="2014872"/>
    <lineage>
        <taxon>Bacteria</taxon>
        <taxon>Bacillati</taxon>
        <taxon>Chloroflexota</taxon>
        <taxon>Ktedonobacteria</taxon>
        <taxon>Ktedonobacterales</taxon>
        <taxon>Dictyobacteraceae</taxon>
        <taxon>Dictyobacter</taxon>
    </lineage>
</organism>
<feature type="region of interest" description="Disordered" evidence="1">
    <location>
        <begin position="184"/>
        <end position="204"/>
    </location>
</feature>
<evidence type="ECO:0008006" key="4">
    <source>
        <dbReference type="Google" id="ProtNLM"/>
    </source>
</evidence>
<feature type="compositionally biased region" description="Basic residues" evidence="1">
    <location>
        <begin position="192"/>
        <end position="204"/>
    </location>
</feature>
<accession>A0A402AHP3</accession>
<comment type="caution">
    <text evidence="2">The sequence shown here is derived from an EMBL/GenBank/DDBJ whole genome shotgun (WGS) entry which is preliminary data.</text>
</comment>
<reference evidence="3" key="1">
    <citation type="submission" date="2018-12" db="EMBL/GenBank/DDBJ databases">
        <title>Tengunoibacter tsumagoiensis gen. nov., sp. nov., Dictyobacter kobayashii sp. nov., D. alpinus sp. nov., and D. joshuensis sp. nov. and description of Dictyobacteraceae fam. nov. within the order Ktedonobacterales isolated from Tengu-no-mugimeshi.</title>
        <authorList>
            <person name="Wang C.M."/>
            <person name="Zheng Y."/>
            <person name="Sakai Y."/>
            <person name="Toyoda A."/>
            <person name="Minakuchi Y."/>
            <person name="Abe K."/>
            <person name="Yokota A."/>
            <person name="Yabe S."/>
        </authorList>
    </citation>
    <scope>NUCLEOTIDE SEQUENCE [LARGE SCALE GENOMIC DNA]</scope>
    <source>
        <strain evidence="3">Uno11</strain>
    </source>
</reference>
<proteinExistence type="predicted"/>
<dbReference type="Pfam" id="PF02810">
    <property type="entry name" value="SEC-C"/>
    <property type="match status" value="1"/>
</dbReference>
<dbReference type="RefSeq" id="WP_136625192.1">
    <property type="nucleotide sequence ID" value="NZ_BIFS01000001.1"/>
</dbReference>
<dbReference type="OrthoDB" id="21421at2"/>
<sequence length="204" mass="22756">MDVFDELAGPDLSSLDPAGGVLVFTVYWRPSAKDPNPDQPGEKLFALSYLPTDASEPCHCGSGKRFAACCQSLPYWRPACPNPDLQGYSLMRSQSACFTSIPEDVVYPFLQNDQRLFAVVDEPPHAIWLYWGDPAFDAPLGTLCFGDYELHEDHSLTVTALSDTRMKVLLDLLKPLNLAAPRIQRDPFPRPAKSRRGTAGRKRW</sequence>
<name>A0A402AHP3_9CHLR</name>
<evidence type="ECO:0000256" key="1">
    <source>
        <dbReference type="SAM" id="MobiDB-lite"/>
    </source>
</evidence>
<dbReference type="InterPro" id="IPR004027">
    <property type="entry name" value="SEC_C_motif"/>
</dbReference>
<dbReference type="AlphaFoldDB" id="A0A402AHP3"/>